<protein>
    <submittedName>
        <fullName evidence="2">M protein trans-acting positive regulator</fullName>
    </submittedName>
</protein>
<dbReference type="EMBL" id="ATIR01000001">
    <property type="protein sequence ID" value="EPI12578.1"/>
    <property type="molecule type" value="Genomic_DNA"/>
</dbReference>
<name>A0ABC9TPS6_ENTFL</name>
<dbReference type="AlphaFoldDB" id="A0ABC9TPS6"/>
<sequence length="467" mass="54391">MDSTVASSTVYNTIKLLEERINKLNNPEFKLIHYPNGLMLFNNNHKAESVQNIKQNIIFESHYPNIIFSIFTGKFVSVRKYALDNFISESTVRRKLTKLRVWTKQFGISISKNTIEYIGDEVLVRNFMCMVMDTLNKDFLYSQEGISFKKNTKIAQKLVSGLLYDYAPITENKLASIITLSSIRSNRGKHVTKSPMNPHRYHTDHYNLFVKLLEPESLRLNFSEYDYLSIYIIISSGAFTTRGRVDLSVSNYNQSLQCQKIPFSLSELAFKKLTKFASNMLIEDKDQQSKCRESLFNTHDICMLYSNTTVFSKPFEEIVLRLEKNHPLFCDFVEEFFKEAAIKFNFDIKKYHDYLLLNYFDAFSYIVKNPIKLERAFFYVLYTDLPMFCEQELQLKIETGLQYEKNMHRIYTSNLDVAGIELVLTTVPVQQTKQLFPNANIISVPSPLDNESLGQLNLNLNNTVYLK</sequence>
<feature type="domain" description="Mga helix-turn-helix" evidence="1">
    <location>
        <begin position="48"/>
        <end position="130"/>
    </location>
</feature>
<comment type="caution">
    <text evidence="2">The sequence shown here is derived from an EMBL/GenBank/DDBJ whole genome shotgun (WGS) entry which is preliminary data.</text>
</comment>
<evidence type="ECO:0000313" key="3">
    <source>
        <dbReference type="Proteomes" id="UP000015750"/>
    </source>
</evidence>
<dbReference type="Gene3D" id="1.10.10.10">
    <property type="entry name" value="Winged helix-like DNA-binding domain superfamily/Winged helix DNA-binding domain"/>
    <property type="match status" value="1"/>
</dbReference>
<reference evidence="2 3" key="1">
    <citation type="submission" date="2013-06" db="EMBL/GenBank/DDBJ databases">
        <authorList>
            <person name="Weinstock G."/>
            <person name="Sodergren E."/>
            <person name="Lobos E.A."/>
            <person name="Fulton L."/>
            <person name="Fulton R."/>
            <person name="Courtney L."/>
            <person name="Fronick C."/>
            <person name="O'Laughlin M."/>
            <person name="Godfrey J."/>
            <person name="Wilson R.M."/>
            <person name="Miner T."/>
            <person name="Farmer C."/>
            <person name="Delehaunty K."/>
            <person name="Cordes M."/>
            <person name="Minx P."/>
            <person name="Tomlinson C."/>
            <person name="Chen J."/>
            <person name="Wollam A."/>
            <person name="Pepin K.H."/>
            <person name="Bhonagiri V."/>
            <person name="Zhang X."/>
            <person name="Warren W."/>
            <person name="Mitreva M."/>
            <person name="Mardis E.R."/>
            <person name="Wilson R.K."/>
        </authorList>
    </citation>
    <scope>NUCLEOTIDE SEQUENCE [LARGE SCALE GENOMIC DNA]</scope>
    <source>
        <strain evidence="2 3">RP2S-4</strain>
    </source>
</reference>
<dbReference type="InterPro" id="IPR036388">
    <property type="entry name" value="WH-like_DNA-bd_sf"/>
</dbReference>
<evidence type="ECO:0000313" key="2">
    <source>
        <dbReference type="EMBL" id="EPI12578.1"/>
    </source>
</evidence>
<evidence type="ECO:0000259" key="1">
    <source>
        <dbReference type="Pfam" id="PF05043"/>
    </source>
</evidence>
<dbReference type="InterPro" id="IPR007737">
    <property type="entry name" value="Mga_HTH"/>
</dbReference>
<gene>
    <name evidence="2" type="ORF">D358_00002</name>
</gene>
<organism evidence="2 3">
    <name type="scientific">Enterococcus faecalis RP2S-4</name>
    <dbReference type="NCBI Taxonomy" id="1244145"/>
    <lineage>
        <taxon>Bacteria</taxon>
        <taxon>Bacillati</taxon>
        <taxon>Bacillota</taxon>
        <taxon>Bacilli</taxon>
        <taxon>Lactobacillales</taxon>
        <taxon>Enterococcaceae</taxon>
        <taxon>Enterococcus</taxon>
    </lineage>
</organism>
<accession>A0ABC9TPS6</accession>
<dbReference type="Proteomes" id="UP000015750">
    <property type="component" value="Unassembled WGS sequence"/>
</dbReference>
<dbReference type="Pfam" id="PF05043">
    <property type="entry name" value="Mga"/>
    <property type="match status" value="1"/>
</dbReference>
<proteinExistence type="predicted"/>